<evidence type="ECO:0000313" key="2">
    <source>
        <dbReference type="EMBL" id="MBE1609363.1"/>
    </source>
</evidence>
<reference evidence="2" key="1">
    <citation type="submission" date="2020-10" db="EMBL/GenBank/DDBJ databases">
        <title>Sequencing the genomes of 1000 actinobacteria strains.</title>
        <authorList>
            <person name="Klenk H.-P."/>
        </authorList>
    </citation>
    <scope>NUCLEOTIDE SEQUENCE</scope>
    <source>
        <strain evidence="2">DSM 45354</strain>
    </source>
</reference>
<feature type="transmembrane region" description="Helical" evidence="1">
    <location>
        <begin position="76"/>
        <end position="96"/>
    </location>
</feature>
<keyword evidence="1" id="KW-0472">Membrane</keyword>
<accession>A0A927RMV7</accession>
<dbReference type="InterPro" id="IPR009324">
    <property type="entry name" value="DUF981"/>
</dbReference>
<dbReference type="Proteomes" id="UP000638648">
    <property type="component" value="Unassembled WGS sequence"/>
</dbReference>
<protein>
    <recommendedName>
        <fullName evidence="4">DUF981 family protein</fullName>
    </recommendedName>
</protein>
<evidence type="ECO:0008006" key="4">
    <source>
        <dbReference type="Google" id="ProtNLM"/>
    </source>
</evidence>
<feature type="transmembrane region" description="Helical" evidence="1">
    <location>
        <begin position="189"/>
        <end position="210"/>
    </location>
</feature>
<organism evidence="2 3">
    <name type="scientific">Actinopolymorpha pittospori</name>
    <dbReference type="NCBI Taxonomy" id="648752"/>
    <lineage>
        <taxon>Bacteria</taxon>
        <taxon>Bacillati</taxon>
        <taxon>Actinomycetota</taxon>
        <taxon>Actinomycetes</taxon>
        <taxon>Propionibacteriales</taxon>
        <taxon>Actinopolymorphaceae</taxon>
        <taxon>Actinopolymorpha</taxon>
    </lineage>
</organism>
<dbReference type="Pfam" id="PF06168">
    <property type="entry name" value="DUF981"/>
    <property type="match status" value="1"/>
</dbReference>
<keyword evidence="1" id="KW-0812">Transmembrane</keyword>
<proteinExistence type="predicted"/>
<sequence length="228" mass="24515">MGVAAGVALLVVPRLWARIAGENPPALWLGRRPVSPAGWAATFGVLGIVLTVLGGMMTLTWPLAKAKPYINIPFGEPSFLLGVLLLAAALFLGRAAAGGSLDVERLRDVLVPVSRIVFWLGIVLVVCTIAVIRFDIVSSAPTEEPLSGLLNAHPIVENLFFAVVMYAPAALGCLLFPRAIEGNRTAWLTLYWCWTIAGLAFAGFSALNYYTHTGMLVNLQNDGPDFRW</sequence>
<gene>
    <name evidence="2" type="ORF">HEB94_006211</name>
</gene>
<feature type="transmembrane region" description="Helical" evidence="1">
    <location>
        <begin position="155"/>
        <end position="177"/>
    </location>
</feature>
<comment type="caution">
    <text evidence="2">The sequence shown here is derived from an EMBL/GenBank/DDBJ whole genome shotgun (WGS) entry which is preliminary data.</text>
</comment>
<keyword evidence="3" id="KW-1185">Reference proteome</keyword>
<dbReference type="EMBL" id="JADBEM010000001">
    <property type="protein sequence ID" value="MBE1609363.1"/>
    <property type="molecule type" value="Genomic_DNA"/>
</dbReference>
<evidence type="ECO:0000313" key="3">
    <source>
        <dbReference type="Proteomes" id="UP000638648"/>
    </source>
</evidence>
<evidence type="ECO:0000256" key="1">
    <source>
        <dbReference type="SAM" id="Phobius"/>
    </source>
</evidence>
<feature type="transmembrane region" description="Helical" evidence="1">
    <location>
        <begin position="116"/>
        <end position="134"/>
    </location>
</feature>
<keyword evidence="1" id="KW-1133">Transmembrane helix</keyword>
<name>A0A927RMV7_9ACTN</name>
<dbReference type="AlphaFoldDB" id="A0A927RMV7"/>
<feature type="transmembrane region" description="Helical" evidence="1">
    <location>
        <begin position="41"/>
        <end position="64"/>
    </location>
</feature>
<dbReference type="RefSeq" id="WP_192752950.1">
    <property type="nucleotide sequence ID" value="NZ_BAABJL010000214.1"/>
</dbReference>